<sequence length="84" mass="9759">MNSPHSRATWAWTSGYYNVPIYPTQGGVHNIYQPFPYIWQQQPLPPYALQPHYPSHSMTYERSGSGSFQHLLHQQHNEDNNGCD</sequence>
<dbReference type="EMBL" id="JBCGBO010000004">
    <property type="protein sequence ID" value="KAK9209337.1"/>
    <property type="molecule type" value="Genomic_DNA"/>
</dbReference>
<feature type="compositionally biased region" description="Polar residues" evidence="1">
    <location>
        <begin position="60"/>
        <end position="74"/>
    </location>
</feature>
<keyword evidence="3" id="KW-1185">Reference proteome</keyword>
<evidence type="ECO:0000313" key="3">
    <source>
        <dbReference type="Proteomes" id="UP001428341"/>
    </source>
</evidence>
<evidence type="ECO:0000256" key="1">
    <source>
        <dbReference type="SAM" id="MobiDB-lite"/>
    </source>
</evidence>
<protein>
    <submittedName>
        <fullName evidence="2">Uncharacterized protein</fullName>
    </submittedName>
</protein>
<dbReference type="AlphaFoldDB" id="A0AAP0QR11"/>
<feature type="region of interest" description="Disordered" evidence="1">
    <location>
        <begin position="60"/>
        <end position="84"/>
    </location>
</feature>
<evidence type="ECO:0000313" key="2">
    <source>
        <dbReference type="EMBL" id="KAK9209337.1"/>
    </source>
</evidence>
<reference evidence="2 3" key="1">
    <citation type="submission" date="2024-05" db="EMBL/GenBank/DDBJ databases">
        <title>Haplotype-resolved chromosome-level genome assembly of Huyou (Citrus changshanensis).</title>
        <authorList>
            <person name="Miao C."/>
            <person name="Chen W."/>
            <person name="Wu Y."/>
            <person name="Wang L."/>
            <person name="Zhao S."/>
            <person name="Grierson D."/>
            <person name="Xu C."/>
            <person name="Chen K."/>
        </authorList>
    </citation>
    <scope>NUCLEOTIDE SEQUENCE [LARGE SCALE GENOMIC DNA]</scope>
    <source>
        <strain evidence="2">01-14</strain>
        <tissue evidence="2">Leaf</tissue>
    </source>
</reference>
<organism evidence="2 3">
    <name type="scientific">Citrus x changshan-huyou</name>
    <dbReference type="NCBI Taxonomy" id="2935761"/>
    <lineage>
        <taxon>Eukaryota</taxon>
        <taxon>Viridiplantae</taxon>
        <taxon>Streptophyta</taxon>
        <taxon>Embryophyta</taxon>
        <taxon>Tracheophyta</taxon>
        <taxon>Spermatophyta</taxon>
        <taxon>Magnoliopsida</taxon>
        <taxon>eudicotyledons</taxon>
        <taxon>Gunneridae</taxon>
        <taxon>Pentapetalae</taxon>
        <taxon>rosids</taxon>
        <taxon>malvids</taxon>
        <taxon>Sapindales</taxon>
        <taxon>Rutaceae</taxon>
        <taxon>Aurantioideae</taxon>
        <taxon>Citrus</taxon>
    </lineage>
</organism>
<feature type="compositionally biased region" description="Basic and acidic residues" evidence="1">
    <location>
        <begin position="75"/>
        <end position="84"/>
    </location>
</feature>
<comment type="caution">
    <text evidence="2">The sequence shown here is derived from an EMBL/GenBank/DDBJ whole genome shotgun (WGS) entry which is preliminary data.</text>
</comment>
<dbReference type="Proteomes" id="UP001428341">
    <property type="component" value="Unassembled WGS sequence"/>
</dbReference>
<proteinExistence type="predicted"/>
<name>A0AAP0QR11_9ROSI</name>
<gene>
    <name evidence="2" type="ORF">WN944_001703</name>
</gene>
<accession>A0AAP0QR11</accession>